<gene>
    <name evidence="2" type="ORF">CLO192961_LOCUS462812</name>
</gene>
<evidence type="ECO:0000313" key="2">
    <source>
        <dbReference type="EMBL" id="VUC37044.1"/>
    </source>
</evidence>
<dbReference type="Pfam" id="PF01636">
    <property type="entry name" value="APH"/>
    <property type="match status" value="1"/>
</dbReference>
<sequence length="395" mass="44515">MPNSASSIESYDSDEPPPLNINLEQLMASATGILQAQCTGAVPMARGANHEVFLLSFEPSASAHPGITKSDYRCVARFTRENSANATTRDASEVSTLQYLKRETDIPVPEIFHQDLNMNNPVGAPYTLMEHLKGRHLYKLWNSLSLDFKKAVLSQVAAVVAKLSSLRFESIGSFDGQGSIGPLVSQSSDIQKGPFSSTEEFVLSFVSTNDKESPELVELFQEIQEALEIFFSETHNPALRPPYAMVHTDFDGQNMLFIEQPDHSPPKLSGIIDFEYSYAGPLYFLYEYPIFIQDVSWSKELYAQNSILRPHFIREIYKNLPDEESRMILTTCMNRKSFTLNSFQTFFMSIKSPEEDLIDLARSYLKSLREGTHPPYLGRLDFVPEFYLPDGSLAP</sequence>
<feature type="domain" description="Aminoglycoside phosphotransferase" evidence="1">
    <location>
        <begin position="91"/>
        <end position="283"/>
    </location>
</feature>
<evidence type="ECO:0000313" key="3">
    <source>
        <dbReference type="Proteomes" id="UP000766486"/>
    </source>
</evidence>
<proteinExistence type="predicted"/>
<dbReference type="PANTHER" id="PTHR21310">
    <property type="entry name" value="AMINOGLYCOSIDE PHOSPHOTRANSFERASE-RELATED-RELATED"/>
    <property type="match status" value="1"/>
</dbReference>
<reference evidence="2 3" key="1">
    <citation type="submission" date="2019-06" db="EMBL/GenBank/DDBJ databases">
        <authorList>
            <person name="Broberg M."/>
        </authorList>
    </citation>
    <scope>NUCLEOTIDE SEQUENCE [LARGE SCALE GENOMIC DNA]</scope>
</reference>
<dbReference type="SUPFAM" id="SSF56112">
    <property type="entry name" value="Protein kinase-like (PK-like)"/>
    <property type="match status" value="1"/>
</dbReference>
<comment type="caution">
    <text evidence="2">The sequence shown here is derived from an EMBL/GenBank/DDBJ whole genome shotgun (WGS) entry which is preliminary data.</text>
</comment>
<dbReference type="PANTHER" id="PTHR21310:SF15">
    <property type="entry name" value="AMINOGLYCOSIDE PHOSPHOTRANSFERASE DOMAIN-CONTAINING PROTEIN"/>
    <property type="match status" value="1"/>
</dbReference>
<organism evidence="2 3">
    <name type="scientific">Bionectria ochroleuca</name>
    <name type="common">Gliocladium roseum</name>
    <dbReference type="NCBI Taxonomy" id="29856"/>
    <lineage>
        <taxon>Eukaryota</taxon>
        <taxon>Fungi</taxon>
        <taxon>Dikarya</taxon>
        <taxon>Ascomycota</taxon>
        <taxon>Pezizomycotina</taxon>
        <taxon>Sordariomycetes</taxon>
        <taxon>Hypocreomycetidae</taxon>
        <taxon>Hypocreales</taxon>
        <taxon>Bionectriaceae</taxon>
        <taxon>Clonostachys</taxon>
    </lineage>
</organism>
<protein>
    <recommendedName>
        <fullName evidence="1">Aminoglycoside phosphotransferase domain-containing protein</fullName>
    </recommendedName>
</protein>
<evidence type="ECO:0000259" key="1">
    <source>
        <dbReference type="Pfam" id="PF01636"/>
    </source>
</evidence>
<accession>A0ABY6V3L7</accession>
<dbReference type="InterPro" id="IPR002575">
    <property type="entry name" value="Aminoglycoside_PTrfase"/>
</dbReference>
<dbReference type="InterPro" id="IPR011009">
    <property type="entry name" value="Kinase-like_dom_sf"/>
</dbReference>
<keyword evidence="3" id="KW-1185">Reference proteome</keyword>
<name>A0ABY6V3L7_BIOOC</name>
<dbReference type="EMBL" id="CABFNS010000936">
    <property type="protein sequence ID" value="VUC37044.1"/>
    <property type="molecule type" value="Genomic_DNA"/>
</dbReference>
<dbReference type="Gene3D" id="3.90.1200.10">
    <property type="match status" value="1"/>
</dbReference>
<dbReference type="Proteomes" id="UP000766486">
    <property type="component" value="Unassembled WGS sequence"/>
</dbReference>
<dbReference type="InterPro" id="IPR051678">
    <property type="entry name" value="AGP_Transferase"/>
</dbReference>